<dbReference type="STRING" id="329884.A0A4U0VVU1"/>
<accession>A0A4U0VVU1</accession>
<feature type="compositionally biased region" description="Polar residues" evidence="1">
    <location>
        <begin position="1"/>
        <end position="26"/>
    </location>
</feature>
<dbReference type="Proteomes" id="UP000309340">
    <property type="component" value="Unassembled WGS sequence"/>
</dbReference>
<proteinExistence type="predicted"/>
<gene>
    <name evidence="2" type="ORF">B0A55_12906</name>
</gene>
<reference evidence="2 3" key="1">
    <citation type="submission" date="2017-03" db="EMBL/GenBank/DDBJ databases">
        <title>Genomes of endolithic fungi from Antarctica.</title>
        <authorList>
            <person name="Coleine C."/>
            <person name="Masonjones S."/>
            <person name="Stajich J.E."/>
        </authorList>
    </citation>
    <scope>NUCLEOTIDE SEQUENCE [LARGE SCALE GENOMIC DNA]</scope>
    <source>
        <strain evidence="2 3">CCFEE 5184</strain>
    </source>
</reference>
<feature type="compositionally biased region" description="Polar residues" evidence="1">
    <location>
        <begin position="54"/>
        <end position="68"/>
    </location>
</feature>
<dbReference type="EMBL" id="NAJQ01001729">
    <property type="protein sequence ID" value="TKA53798.1"/>
    <property type="molecule type" value="Genomic_DNA"/>
</dbReference>
<feature type="compositionally biased region" description="Polar residues" evidence="1">
    <location>
        <begin position="34"/>
        <end position="45"/>
    </location>
</feature>
<organism evidence="2 3">
    <name type="scientific">Friedmanniomyces simplex</name>
    <dbReference type="NCBI Taxonomy" id="329884"/>
    <lineage>
        <taxon>Eukaryota</taxon>
        <taxon>Fungi</taxon>
        <taxon>Dikarya</taxon>
        <taxon>Ascomycota</taxon>
        <taxon>Pezizomycotina</taxon>
        <taxon>Dothideomycetes</taxon>
        <taxon>Dothideomycetidae</taxon>
        <taxon>Mycosphaerellales</taxon>
        <taxon>Teratosphaeriaceae</taxon>
        <taxon>Friedmanniomyces</taxon>
    </lineage>
</organism>
<feature type="non-terminal residue" evidence="2">
    <location>
        <position position="130"/>
    </location>
</feature>
<dbReference type="OrthoDB" id="449052at2759"/>
<dbReference type="AlphaFoldDB" id="A0A4U0VVU1"/>
<name>A0A4U0VVU1_9PEZI</name>
<feature type="region of interest" description="Disordered" evidence="1">
    <location>
        <begin position="1"/>
        <end position="107"/>
    </location>
</feature>
<evidence type="ECO:0000256" key="1">
    <source>
        <dbReference type="SAM" id="MobiDB-lite"/>
    </source>
</evidence>
<evidence type="ECO:0000313" key="2">
    <source>
        <dbReference type="EMBL" id="TKA53798.1"/>
    </source>
</evidence>
<keyword evidence="3" id="KW-1185">Reference proteome</keyword>
<comment type="caution">
    <text evidence="2">The sequence shown here is derived from an EMBL/GenBank/DDBJ whole genome shotgun (WGS) entry which is preliminary data.</text>
</comment>
<sequence length="130" mass="13946">MAQIPSTNSRPTSSGNALSPKQSRSSPILRPAALNTSSPHASTPIQSPPRKDSSLQPSPSVSHRSSFAENLRNYPPSPRAQRTHSFSGQALTDLLMGPTVKGNGGEARFSARDWRSVQVGEIIDPAEVRF</sequence>
<protein>
    <submittedName>
        <fullName evidence="2">Uncharacterized protein</fullName>
    </submittedName>
</protein>
<evidence type="ECO:0000313" key="3">
    <source>
        <dbReference type="Proteomes" id="UP000309340"/>
    </source>
</evidence>